<proteinExistence type="predicted"/>
<name>G7GZ81_9ACTN</name>
<reference evidence="1 2" key="1">
    <citation type="submission" date="2011-11" db="EMBL/GenBank/DDBJ databases">
        <title>Whole genome shotgun sequence of Gordonia araii NBRC 100433.</title>
        <authorList>
            <person name="Yoshida Y."/>
            <person name="Hosoyama A."/>
            <person name="Tsuchikane K."/>
            <person name="Katsumata H."/>
            <person name="Yamazaki S."/>
            <person name="Fujita N."/>
        </authorList>
    </citation>
    <scope>NUCLEOTIDE SEQUENCE [LARGE SCALE GENOMIC DNA]</scope>
    <source>
        <strain evidence="1 2">NBRC 100433</strain>
    </source>
</reference>
<evidence type="ECO:0000313" key="1">
    <source>
        <dbReference type="EMBL" id="GAB08906.1"/>
    </source>
</evidence>
<dbReference type="AlphaFoldDB" id="G7GZ81"/>
<dbReference type="Proteomes" id="UP000035088">
    <property type="component" value="Unassembled WGS sequence"/>
</dbReference>
<evidence type="ECO:0000313" key="2">
    <source>
        <dbReference type="Proteomes" id="UP000035088"/>
    </source>
</evidence>
<protein>
    <submittedName>
        <fullName evidence="1">Uncharacterized protein</fullName>
    </submittedName>
</protein>
<sequence length="66" mass="7019">MTDIDVAAHIRVVVAETVAEIDAVERVGRTHTVEAMTGVPESPAGVENQVAGSSSRRLLHPAAWWA</sequence>
<dbReference type="RefSeq" id="WP_007320983.1">
    <property type="nucleotide sequence ID" value="NZ_BAEE01000021.1"/>
</dbReference>
<comment type="caution">
    <text evidence="1">The sequence shown here is derived from an EMBL/GenBank/DDBJ whole genome shotgun (WGS) entry which is preliminary data.</text>
</comment>
<dbReference type="EMBL" id="BAEE01000021">
    <property type="protein sequence ID" value="GAB08906.1"/>
    <property type="molecule type" value="Genomic_DNA"/>
</dbReference>
<keyword evidence="2" id="KW-1185">Reference proteome</keyword>
<dbReference type="STRING" id="1073574.GOARA_021_01440"/>
<organism evidence="1 2">
    <name type="scientific">Gordonia araii NBRC 100433</name>
    <dbReference type="NCBI Taxonomy" id="1073574"/>
    <lineage>
        <taxon>Bacteria</taxon>
        <taxon>Bacillati</taxon>
        <taxon>Actinomycetota</taxon>
        <taxon>Actinomycetes</taxon>
        <taxon>Mycobacteriales</taxon>
        <taxon>Gordoniaceae</taxon>
        <taxon>Gordonia</taxon>
    </lineage>
</organism>
<accession>G7GZ81</accession>
<gene>
    <name evidence="1" type="ORF">GOARA_021_01440</name>
</gene>